<dbReference type="RefSeq" id="WP_344289477.1">
    <property type="nucleotide sequence ID" value="NZ_BAAAPF010000042.1"/>
</dbReference>
<dbReference type="Proteomes" id="UP001500443">
    <property type="component" value="Unassembled WGS sequence"/>
</dbReference>
<sequence>MGLSDILRLRRNTSAVTAAGEIDIGRTVTPPEGNIAPALVSQMEAGMSNPLAFQAMGGCLTRDIALAVPAVRRGVRVITTAIAQMPLTRWRGMERLDSGPYLQQPETSRTYVTTLTLTVEDLIMHPHAWWMVVRRDPAGYPLTVRRLEPELVTVETEYATGEVLRQFVAYRGREVPQRDLIRFDGPDRGILKLGIVEILTALRLEMAARLYADPEVPSGYWKNQGEYPMKRGEITAFMDEWRAARTRGSSAFANGNVDWVSVFMQPDQLQLVQGREEASAQIARLLNLPARYANAKSGDSMTYSTIATEHRDLYDMTLRSYMLPIAQRLSMPDTNGTPRGQSIAFDPDGFLRSEPRDRAEIGEILIRSGQSTAAEQRQEQGKAPIPESPDTAEEEPANAA</sequence>
<dbReference type="Gene3D" id="3.30.1120.70">
    <property type="match status" value="1"/>
</dbReference>
<evidence type="ECO:0000313" key="3">
    <source>
        <dbReference type="Proteomes" id="UP001500443"/>
    </source>
</evidence>
<protein>
    <recommendedName>
        <fullName evidence="4">Phage portal protein</fullName>
    </recommendedName>
</protein>
<evidence type="ECO:0000256" key="1">
    <source>
        <dbReference type="SAM" id="MobiDB-lite"/>
    </source>
</evidence>
<evidence type="ECO:0000313" key="2">
    <source>
        <dbReference type="EMBL" id="GAA2118581.1"/>
    </source>
</evidence>
<feature type="compositionally biased region" description="Acidic residues" evidence="1">
    <location>
        <begin position="390"/>
        <end position="400"/>
    </location>
</feature>
<dbReference type="EMBL" id="BAAAPF010000042">
    <property type="protein sequence ID" value="GAA2118581.1"/>
    <property type="molecule type" value="Genomic_DNA"/>
</dbReference>
<dbReference type="Gene3D" id="3.40.140.120">
    <property type="match status" value="1"/>
</dbReference>
<organism evidence="2 3">
    <name type="scientific">Streptomyces synnematoformans</name>
    <dbReference type="NCBI Taxonomy" id="415721"/>
    <lineage>
        <taxon>Bacteria</taxon>
        <taxon>Bacillati</taxon>
        <taxon>Actinomycetota</taxon>
        <taxon>Actinomycetes</taxon>
        <taxon>Kitasatosporales</taxon>
        <taxon>Streptomycetaceae</taxon>
        <taxon>Streptomyces</taxon>
    </lineage>
</organism>
<reference evidence="2 3" key="1">
    <citation type="journal article" date="2019" name="Int. J. Syst. Evol. Microbiol.">
        <title>The Global Catalogue of Microorganisms (GCM) 10K type strain sequencing project: providing services to taxonomists for standard genome sequencing and annotation.</title>
        <authorList>
            <consortium name="The Broad Institute Genomics Platform"/>
            <consortium name="The Broad Institute Genome Sequencing Center for Infectious Disease"/>
            <person name="Wu L."/>
            <person name="Ma J."/>
        </authorList>
    </citation>
    <scope>NUCLEOTIDE SEQUENCE [LARGE SCALE GENOMIC DNA]</scope>
    <source>
        <strain evidence="2 3">JCM 15481</strain>
    </source>
</reference>
<name>A0ABN2XX58_9ACTN</name>
<feature type="compositionally biased region" description="Basic and acidic residues" evidence="1">
    <location>
        <begin position="349"/>
        <end position="361"/>
    </location>
</feature>
<keyword evidence="3" id="KW-1185">Reference proteome</keyword>
<feature type="region of interest" description="Disordered" evidence="1">
    <location>
        <begin position="332"/>
        <end position="400"/>
    </location>
</feature>
<dbReference type="Pfam" id="PF04860">
    <property type="entry name" value="Phage_portal"/>
    <property type="match status" value="1"/>
</dbReference>
<evidence type="ECO:0008006" key="4">
    <source>
        <dbReference type="Google" id="ProtNLM"/>
    </source>
</evidence>
<dbReference type="InterPro" id="IPR006944">
    <property type="entry name" value="Phage/GTA_portal"/>
</dbReference>
<proteinExistence type="predicted"/>
<accession>A0ABN2XX58</accession>
<dbReference type="Gene3D" id="1.20.1270.210">
    <property type="match status" value="1"/>
</dbReference>
<comment type="caution">
    <text evidence="2">The sequence shown here is derived from an EMBL/GenBank/DDBJ whole genome shotgun (WGS) entry which is preliminary data.</text>
</comment>
<gene>
    <name evidence="2" type="ORF">GCM10009802_20280</name>
</gene>